<dbReference type="FunFam" id="3.30.565.10:FF:000042">
    <property type="entry name" value="Two-component sensor histidine kinase KdpD"/>
    <property type="match status" value="1"/>
</dbReference>
<dbReference type="InterPro" id="IPR000014">
    <property type="entry name" value="PAS"/>
</dbReference>
<evidence type="ECO:0000313" key="13">
    <source>
        <dbReference type="EMBL" id="CAB3792743.1"/>
    </source>
</evidence>
<dbReference type="GO" id="GO:0006355">
    <property type="term" value="P:regulation of DNA-templated transcription"/>
    <property type="evidence" value="ECO:0007669"/>
    <property type="project" value="InterPro"/>
</dbReference>
<dbReference type="EC" id="2.7.13.3" evidence="2"/>
<dbReference type="PROSITE" id="PS50109">
    <property type="entry name" value="HIS_KIN"/>
    <property type="match status" value="1"/>
</dbReference>
<evidence type="ECO:0000313" key="14">
    <source>
        <dbReference type="Proteomes" id="UP000494115"/>
    </source>
</evidence>
<dbReference type="InterPro" id="IPR003018">
    <property type="entry name" value="GAF"/>
</dbReference>
<dbReference type="SMART" id="SM00387">
    <property type="entry name" value="HATPase_c"/>
    <property type="match status" value="1"/>
</dbReference>
<dbReference type="InterPro" id="IPR053159">
    <property type="entry name" value="Hybrid_Histidine_Kinase"/>
</dbReference>
<dbReference type="InterPro" id="IPR003594">
    <property type="entry name" value="HATPase_dom"/>
</dbReference>
<dbReference type="Proteomes" id="UP000494115">
    <property type="component" value="Unassembled WGS sequence"/>
</dbReference>
<dbReference type="InterPro" id="IPR005467">
    <property type="entry name" value="His_kinase_dom"/>
</dbReference>
<keyword evidence="6 13" id="KW-0418">Kinase</keyword>
<dbReference type="CDD" id="cd00082">
    <property type="entry name" value="HisKA"/>
    <property type="match status" value="1"/>
</dbReference>
<keyword evidence="9" id="KW-0175">Coiled coil</keyword>
<evidence type="ECO:0000256" key="4">
    <source>
        <dbReference type="ARBA" id="ARBA00022679"/>
    </source>
</evidence>
<dbReference type="SMART" id="SM00065">
    <property type="entry name" value="GAF"/>
    <property type="match status" value="1"/>
</dbReference>
<dbReference type="GO" id="GO:0000155">
    <property type="term" value="F:phosphorelay sensor kinase activity"/>
    <property type="evidence" value="ECO:0007669"/>
    <property type="project" value="InterPro"/>
</dbReference>
<protein>
    <recommendedName>
        <fullName evidence="2">histidine kinase</fullName>
        <ecNumber evidence="2">2.7.13.3</ecNumber>
    </recommendedName>
</protein>
<accession>A0A6S7B9I3</accession>
<dbReference type="Gene3D" id="3.30.450.20">
    <property type="entry name" value="PAS domain"/>
    <property type="match status" value="1"/>
</dbReference>
<sequence>MTIANCQILHRICATAGSDLYRGRRLTDGMPVLLKLPAENADAAQYARLRREYLLLRSINSEGVGKPLELINEGGGMALVLEDFAGEALEAVLGREPRMDVALCLRIGHHLADAWVAIDAARFIHRDIRPANILVEPQTGRALLVDLRFATAEEPDSLSPEEAAVPAGDWAYVSPEQTGRMNRAVDYRTDGYSMGVSFYRMLTGELPFEANDPLEWTHCHIARMPVPPSEFAPEVPQQVSDIVMKLLAKLPEDRYQSAHGLLTDIDRCLAQWQASGRIEPFPLGKDDIPERFQVPRKLYGRGAEIERLLDAFERMAASGQAALATVSGYSGIGKTSLVDALRKPIVAAHGYFIAGKFDQYQRDIPYATITQAFHELVRQLLAETEARIAGWRQQIQAAVGVNGQLIVEVLPQIELIIGAQSPVPALPPIEAQNRFRMVFRQFVTAFTREARPLVLFLDDLQWIDTASLALIEHLLTHPDTRHVQLIGAYRDNEVNAAHPLLTSLETIRRSGTPVIDILLTPLSIVHLNQLVADALHAPPASCEPLTRLVYERTEGNPLFFIQFLDALHNEGLLRQDLQHRAWHWDLDQIKAKDFADNVVELMVGKLRRLPVPAQETLQLAACLGNTFDLRQLALVAKHSEVPVRLRLGEGEVEQGLASAVRESLLVRTGGSGKFLHDRIQQAAYSLIPEASRAGVHLRIGRALLASMTADELAEHVFDVANQFNRGARLLIERNEKVKVAALDLRAGRRAKASAAYASACVYLAAGMDLLDGSDWGGQYELIFSLWLERAECEFLTGRFDQAEQLIEELLQRCASKLDRAAVYHLEVQLHIVKSENPQAVDSALACLRLFGIDLPAHPTQEQVQAEYETVWRNLAGRPIESLIDLPLMTHPELQAAMRLLSALFDAAYFTDFNLLCLQLCRMVNISLRHGTSGGSAHACGFLGFILGPVFHRYQEGYRFSKLGCDLVEKHGFLAYRAKVYIAMGRVAVWTQPIANAIDFTRVGFRTAIETGDLTFACYGMLHLGTDLLLRNDPLDAVWRESERRLDFVRKARFRDMADLIVSQQRLIATLQGRTTTFSTFSDAQFDEAEFEAQLTDDRVSALVCGYWIIKLQARFLAGDYVAALGASQQAKPRLWALVGQFQVVDYFYFAALTVAALYENASTDERAGWPELLTAHQAQLREWAENYPPTFADKHALVSAEIARVEGRVTDAMRLYDEAIEAAREHGFVQNEGIAHELAAEFYAARGATTSARAHLDEARSCFARWGAHGKVRQLDVRMPPSRETSGSPDATLTGDGAQLDLLSVTKASQAISGHIVLEDLVDTLMHILLENAGAQTGQLMLMRNEGLVLAAEASVEQQTIHVRWHLNQAPTEPARPASIINYTRRCQERVLLDDATQSNPFSADDYLVRRQPKSVLCLPLVRRSALIGLLYLENNLVTHAFTPERVTVLELLASQAAITLENAILYRDLAEREARIRRLVDANIVGIFIWDLTGQILETNDAFLRIVGYDREDLVSGRVRWKDLTPPEWLDLDIQQRVPELKMTGALQPFEKEFTRKDGSRASVLIGVAMFEVGANQGVAFVLDLTERKRAEAEALESERRYREVQMELAHSNRAATMGQLTASIAHEVQQPIAATSVDASAAIRWLRTTPPNLEEVRQSLDRIVTNAMRAGGIVSGIRDLIKKAPPRKDRVDINEAVREVIELTQGEAAKSDVSVLTVLAEGLPLVLGDRVQLQQVMLNLIVNAVEAMSAMSTGFRELLISTSADSSDGVSITVRDSGPGLPPKEVKRVFDPFYTTKAHGLGMGLSICLSIVEAHGGRLWASANVPRGAVFQLVLPRGEVEHAPSSETEGLPVA</sequence>
<dbReference type="GO" id="GO:0042802">
    <property type="term" value="F:identical protein binding"/>
    <property type="evidence" value="ECO:0007669"/>
    <property type="project" value="UniProtKB-ARBA"/>
</dbReference>
<dbReference type="InterPro" id="IPR036890">
    <property type="entry name" value="HATPase_C_sf"/>
</dbReference>
<dbReference type="SMART" id="SM00388">
    <property type="entry name" value="HisKA"/>
    <property type="match status" value="1"/>
</dbReference>
<dbReference type="PRINTS" id="PR00344">
    <property type="entry name" value="BCTRLSENSOR"/>
</dbReference>
<dbReference type="Pfam" id="PF00069">
    <property type="entry name" value="Pkinase"/>
    <property type="match status" value="1"/>
</dbReference>
<dbReference type="InterPro" id="IPR013767">
    <property type="entry name" value="PAS_fold"/>
</dbReference>
<keyword evidence="14" id="KW-1185">Reference proteome</keyword>
<keyword evidence="7" id="KW-0067">ATP-binding</keyword>
<proteinExistence type="predicted"/>
<dbReference type="Gene3D" id="1.10.510.10">
    <property type="entry name" value="Transferase(Phosphotransferase) domain 1"/>
    <property type="match status" value="1"/>
</dbReference>
<dbReference type="CDD" id="cd14014">
    <property type="entry name" value="STKc_PknB_like"/>
    <property type="match status" value="1"/>
</dbReference>
<dbReference type="InterPro" id="IPR041664">
    <property type="entry name" value="AAA_16"/>
</dbReference>
<evidence type="ECO:0000256" key="8">
    <source>
        <dbReference type="ARBA" id="ARBA00023012"/>
    </source>
</evidence>
<reference evidence="13 14" key="1">
    <citation type="submission" date="2020-04" db="EMBL/GenBank/DDBJ databases">
        <authorList>
            <person name="De Canck E."/>
        </authorList>
    </citation>
    <scope>NUCLEOTIDE SEQUENCE [LARGE SCALE GENOMIC DNA]</scope>
    <source>
        <strain evidence="13 14">LMG 28138</strain>
    </source>
</reference>
<feature type="domain" description="Protein kinase" evidence="10">
    <location>
        <begin position="6"/>
        <end position="269"/>
    </location>
</feature>
<dbReference type="InterPro" id="IPR036097">
    <property type="entry name" value="HisK_dim/P_sf"/>
</dbReference>
<evidence type="ECO:0000256" key="1">
    <source>
        <dbReference type="ARBA" id="ARBA00000085"/>
    </source>
</evidence>
<dbReference type="Pfam" id="PF02518">
    <property type="entry name" value="HATPase_c"/>
    <property type="match status" value="1"/>
</dbReference>
<feature type="domain" description="Histidine kinase" evidence="11">
    <location>
        <begin position="1625"/>
        <end position="1841"/>
    </location>
</feature>
<evidence type="ECO:0000256" key="6">
    <source>
        <dbReference type="ARBA" id="ARBA00022777"/>
    </source>
</evidence>
<gene>
    <name evidence="13" type="primary">sasA_9</name>
    <name evidence="13" type="ORF">LMG28138_03400</name>
</gene>
<dbReference type="PANTHER" id="PTHR43642:SF1">
    <property type="entry name" value="HYBRID SIGNAL TRANSDUCTION HISTIDINE KINASE G"/>
    <property type="match status" value="1"/>
</dbReference>
<evidence type="ECO:0000256" key="3">
    <source>
        <dbReference type="ARBA" id="ARBA00022553"/>
    </source>
</evidence>
<dbReference type="Pfam" id="PF00989">
    <property type="entry name" value="PAS"/>
    <property type="match status" value="1"/>
</dbReference>
<dbReference type="GO" id="GO:0005524">
    <property type="term" value="F:ATP binding"/>
    <property type="evidence" value="ECO:0007669"/>
    <property type="project" value="UniProtKB-KW"/>
</dbReference>
<organism evidence="13 14">
    <name type="scientific">Pararobbsia alpina</name>
    <dbReference type="NCBI Taxonomy" id="621374"/>
    <lineage>
        <taxon>Bacteria</taxon>
        <taxon>Pseudomonadati</taxon>
        <taxon>Pseudomonadota</taxon>
        <taxon>Betaproteobacteria</taxon>
        <taxon>Burkholderiales</taxon>
        <taxon>Burkholderiaceae</taxon>
        <taxon>Pararobbsia</taxon>
    </lineage>
</organism>
<dbReference type="InterPro" id="IPR011009">
    <property type="entry name" value="Kinase-like_dom_sf"/>
</dbReference>
<dbReference type="SMART" id="SM00091">
    <property type="entry name" value="PAS"/>
    <property type="match status" value="1"/>
</dbReference>
<dbReference type="InterPro" id="IPR004358">
    <property type="entry name" value="Sig_transdc_His_kin-like_C"/>
</dbReference>
<dbReference type="PROSITE" id="PS50011">
    <property type="entry name" value="PROTEIN_KINASE_DOM"/>
    <property type="match status" value="1"/>
</dbReference>
<dbReference type="Gene3D" id="3.40.50.300">
    <property type="entry name" value="P-loop containing nucleotide triphosphate hydrolases"/>
    <property type="match status" value="1"/>
</dbReference>
<dbReference type="Gene3D" id="3.30.450.40">
    <property type="match status" value="1"/>
</dbReference>
<feature type="coiled-coil region" evidence="9">
    <location>
        <begin position="792"/>
        <end position="819"/>
    </location>
</feature>
<dbReference type="InterPro" id="IPR027417">
    <property type="entry name" value="P-loop_NTPase"/>
</dbReference>
<dbReference type="SUPFAM" id="SSF47384">
    <property type="entry name" value="Homodimeric domain of signal transducing histidine kinase"/>
    <property type="match status" value="1"/>
</dbReference>
<evidence type="ECO:0000259" key="12">
    <source>
        <dbReference type="PROSITE" id="PS50112"/>
    </source>
</evidence>
<evidence type="ECO:0000256" key="9">
    <source>
        <dbReference type="SAM" id="Coils"/>
    </source>
</evidence>
<keyword evidence="4 13" id="KW-0808">Transferase</keyword>
<keyword evidence="5" id="KW-0547">Nucleotide-binding</keyword>
<keyword evidence="3" id="KW-0597">Phosphoprotein</keyword>
<dbReference type="SUPFAM" id="SSF52540">
    <property type="entry name" value="P-loop containing nucleoside triphosphate hydrolases"/>
    <property type="match status" value="1"/>
</dbReference>
<dbReference type="SUPFAM" id="SSF55781">
    <property type="entry name" value="GAF domain-like"/>
    <property type="match status" value="1"/>
</dbReference>
<dbReference type="PANTHER" id="PTHR43642">
    <property type="entry name" value="HYBRID SIGNAL TRANSDUCTION HISTIDINE KINASE G"/>
    <property type="match status" value="1"/>
</dbReference>
<dbReference type="PROSITE" id="PS50112">
    <property type="entry name" value="PAS"/>
    <property type="match status" value="1"/>
</dbReference>
<evidence type="ECO:0000256" key="7">
    <source>
        <dbReference type="ARBA" id="ARBA00022840"/>
    </source>
</evidence>
<dbReference type="InterPro" id="IPR035965">
    <property type="entry name" value="PAS-like_dom_sf"/>
</dbReference>
<feature type="domain" description="PAS" evidence="12">
    <location>
        <begin position="1473"/>
        <end position="1529"/>
    </location>
</feature>
<dbReference type="Pfam" id="PF01590">
    <property type="entry name" value="GAF"/>
    <property type="match status" value="1"/>
</dbReference>
<dbReference type="InterPro" id="IPR008266">
    <property type="entry name" value="Tyr_kinase_AS"/>
</dbReference>
<comment type="catalytic activity">
    <reaction evidence="1">
        <text>ATP + protein L-histidine = ADP + protein N-phospho-L-histidine.</text>
        <dbReference type="EC" id="2.7.13.3"/>
    </reaction>
</comment>
<dbReference type="InterPro" id="IPR003661">
    <property type="entry name" value="HisK_dim/P_dom"/>
</dbReference>
<dbReference type="SUPFAM" id="SSF55785">
    <property type="entry name" value="PYP-like sensor domain (PAS domain)"/>
    <property type="match status" value="1"/>
</dbReference>
<keyword evidence="8" id="KW-0902">Two-component regulatory system</keyword>
<dbReference type="Gene3D" id="3.30.565.10">
    <property type="entry name" value="Histidine kinase-like ATPase, C-terminal domain"/>
    <property type="match status" value="1"/>
</dbReference>
<name>A0A6S7B9I3_9BURK</name>
<dbReference type="Pfam" id="PF13191">
    <property type="entry name" value="AAA_16"/>
    <property type="match status" value="1"/>
</dbReference>
<dbReference type="Gene3D" id="1.10.287.130">
    <property type="match status" value="1"/>
</dbReference>
<dbReference type="NCBIfam" id="TIGR00229">
    <property type="entry name" value="sensory_box"/>
    <property type="match status" value="1"/>
</dbReference>
<dbReference type="RefSeq" id="WP_175105923.1">
    <property type="nucleotide sequence ID" value="NZ_CADIKM010000016.1"/>
</dbReference>
<evidence type="ECO:0000259" key="10">
    <source>
        <dbReference type="PROSITE" id="PS50011"/>
    </source>
</evidence>
<evidence type="ECO:0000259" key="11">
    <source>
        <dbReference type="PROSITE" id="PS50109"/>
    </source>
</evidence>
<dbReference type="InterPro" id="IPR000719">
    <property type="entry name" value="Prot_kinase_dom"/>
</dbReference>
<dbReference type="EMBL" id="CADIKM010000016">
    <property type="protein sequence ID" value="CAB3792743.1"/>
    <property type="molecule type" value="Genomic_DNA"/>
</dbReference>
<evidence type="ECO:0000256" key="5">
    <source>
        <dbReference type="ARBA" id="ARBA00022741"/>
    </source>
</evidence>
<dbReference type="InterPro" id="IPR029016">
    <property type="entry name" value="GAF-like_dom_sf"/>
</dbReference>
<dbReference type="PROSITE" id="PS00109">
    <property type="entry name" value="PROTEIN_KINASE_TYR"/>
    <property type="match status" value="1"/>
</dbReference>
<dbReference type="CDD" id="cd00130">
    <property type="entry name" value="PAS"/>
    <property type="match status" value="1"/>
</dbReference>
<dbReference type="SUPFAM" id="SSF56112">
    <property type="entry name" value="Protein kinase-like (PK-like)"/>
    <property type="match status" value="1"/>
</dbReference>
<dbReference type="SUPFAM" id="SSF55874">
    <property type="entry name" value="ATPase domain of HSP90 chaperone/DNA topoisomerase II/histidine kinase"/>
    <property type="match status" value="1"/>
</dbReference>
<evidence type="ECO:0000256" key="2">
    <source>
        <dbReference type="ARBA" id="ARBA00012438"/>
    </source>
</evidence>
<dbReference type="SMART" id="SM00220">
    <property type="entry name" value="S_TKc"/>
    <property type="match status" value="1"/>
</dbReference>